<evidence type="ECO:0000256" key="2">
    <source>
        <dbReference type="ARBA" id="ARBA00022729"/>
    </source>
</evidence>
<dbReference type="Proteomes" id="UP001341281">
    <property type="component" value="Chromosome 04"/>
</dbReference>
<comment type="subcellular location">
    <subcellularLocation>
        <location evidence="1">Membrane</location>
        <topology evidence="1">Single-pass membrane protein</topology>
    </subcellularLocation>
</comment>
<gene>
    <name evidence="7" type="ORF">U9M48_018050</name>
</gene>
<organism evidence="7 8">
    <name type="scientific">Paspalum notatum var. saurae</name>
    <dbReference type="NCBI Taxonomy" id="547442"/>
    <lineage>
        <taxon>Eukaryota</taxon>
        <taxon>Viridiplantae</taxon>
        <taxon>Streptophyta</taxon>
        <taxon>Embryophyta</taxon>
        <taxon>Tracheophyta</taxon>
        <taxon>Spermatophyta</taxon>
        <taxon>Magnoliopsida</taxon>
        <taxon>Liliopsida</taxon>
        <taxon>Poales</taxon>
        <taxon>Poaceae</taxon>
        <taxon>PACMAD clade</taxon>
        <taxon>Panicoideae</taxon>
        <taxon>Andropogonodae</taxon>
        <taxon>Paspaleae</taxon>
        <taxon>Paspalinae</taxon>
        <taxon>Paspalum</taxon>
    </lineage>
</organism>
<name>A0AAQ3TCD1_PASNO</name>
<feature type="domain" description="Wall-associated receptor kinase galacturonan-binding" evidence="5">
    <location>
        <begin position="38"/>
        <end position="111"/>
    </location>
</feature>
<keyword evidence="8" id="KW-1185">Reference proteome</keyword>
<dbReference type="GO" id="GO:0016020">
    <property type="term" value="C:membrane"/>
    <property type="evidence" value="ECO:0007669"/>
    <property type="project" value="UniProtKB-SubCell"/>
</dbReference>
<dbReference type="EMBL" id="CP144748">
    <property type="protein sequence ID" value="WVZ69234.1"/>
    <property type="molecule type" value="Genomic_DNA"/>
</dbReference>
<reference evidence="7 8" key="1">
    <citation type="submission" date="2024-02" db="EMBL/GenBank/DDBJ databases">
        <title>High-quality chromosome-scale genome assembly of Pensacola bahiagrass (Paspalum notatum Flugge var. saurae).</title>
        <authorList>
            <person name="Vega J.M."/>
            <person name="Podio M."/>
            <person name="Orjuela J."/>
            <person name="Siena L.A."/>
            <person name="Pessino S.C."/>
            <person name="Combes M.C."/>
            <person name="Mariac C."/>
            <person name="Albertini E."/>
            <person name="Pupilli F."/>
            <person name="Ortiz J.P.A."/>
            <person name="Leblanc O."/>
        </authorList>
    </citation>
    <scope>NUCLEOTIDE SEQUENCE [LARGE SCALE GENOMIC DNA]</scope>
    <source>
        <strain evidence="7">R1</strain>
        <tissue evidence="7">Leaf</tissue>
    </source>
</reference>
<dbReference type="GO" id="GO:0030247">
    <property type="term" value="F:polysaccharide binding"/>
    <property type="evidence" value="ECO:0007669"/>
    <property type="project" value="InterPro"/>
</dbReference>
<feature type="chain" id="PRO_5042970782" evidence="4">
    <location>
        <begin position="26"/>
        <end position="289"/>
    </location>
</feature>
<proteinExistence type="predicted"/>
<evidence type="ECO:0000256" key="3">
    <source>
        <dbReference type="ARBA" id="ARBA00023180"/>
    </source>
</evidence>
<dbReference type="InterPro" id="IPR025287">
    <property type="entry name" value="WAK_GUB"/>
</dbReference>
<evidence type="ECO:0000256" key="4">
    <source>
        <dbReference type="SAM" id="SignalP"/>
    </source>
</evidence>
<evidence type="ECO:0000313" key="7">
    <source>
        <dbReference type="EMBL" id="WVZ69234.1"/>
    </source>
</evidence>
<feature type="signal peptide" evidence="4">
    <location>
        <begin position="1"/>
        <end position="25"/>
    </location>
</feature>
<dbReference type="Pfam" id="PF14380">
    <property type="entry name" value="WAK_assoc"/>
    <property type="match status" value="1"/>
</dbReference>
<feature type="domain" description="Wall-associated receptor kinase C-terminal" evidence="6">
    <location>
        <begin position="192"/>
        <end position="269"/>
    </location>
</feature>
<dbReference type="PANTHER" id="PTHR33138">
    <property type="entry name" value="OS01G0690200 PROTEIN"/>
    <property type="match status" value="1"/>
</dbReference>
<dbReference type="InterPro" id="IPR032872">
    <property type="entry name" value="WAK_assoc_C"/>
</dbReference>
<evidence type="ECO:0000256" key="1">
    <source>
        <dbReference type="ARBA" id="ARBA00004167"/>
    </source>
</evidence>
<dbReference type="PANTHER" id="PTHR33138:SF77">
    <property type="entry name" value="WALL-ASSOCIATED RECEPTOR KINASE GALACTURONAN-BINDING DOMAIN-CONTAINING PROTEIN"/>
    <property type="match status" value="1"/>
</dbReference>
<dbReference type="Pfam" id="PF13947">
    <property type="entry name" value="GUB_WAK_bind"/>
    <property type="match status" value="1"/>
</dbReference>
<accession>A0AAQ3TCD1</accession>
<protein>
    <submittedName>
        <fullName evidence="7">Uncharacterized protein</fullName>
    </submittedName>
</protein>
<keyword evidence="3" id="KW-0325">Glycoprotein</keyword>
<evidence type="ECO:0000259" key="5">
    <source>
        <dbReference type="Pfam" id="PF13947"/>
    </source>
</evidence>
<evidence type="ECO:0000259" key="6">
    <source>
        <dbReference type="Pfam" id="PF14380"/>
    </source>
</evidence>
<evidence type="ECO:0000313" key="8">
    <source>
        <dbReference type="Proteomes" id="UP001341281"/>
    </source>
</evidence>
<dbReference type="AlphaFoldDB" id="A0AAQ3TCD1"/>
<keyword evidence="2 4" id="KW-0732">Signal</keyword>
<sequence>MALSLRRRLPLLHLLLAIFAAASRGDDQSGEAYNTTICERQPYRCGEVNISYPFYLSDQTADIRGQNGSYCGYPGLGINCVGSKYPTLELDDYSYNVTHINYTDNTISLADPDVLDDESCPQVDHNVTVPSNMWLMNSTEHTVGFLFFFANCSTPTPIPVPGLSINITPIPCASPDGGGGGYSFAVPSYVPHQNLLQQCKDVFQVPVLQNASKIDQDWSTSGYRNILDLGFQLEVNSSQKSEQCNKCEESNGQCAYNRSGEFVGCLCDNGQVEDQECTNGSGNTLSDFY</sequence>